<dbReference type="AlphaFoldDB" id="A0A1G8WFV6"/>
<keyword evidence="3" id="KW-1185">Reference proteome</keyword>
<feature type="transmembrane region" description="Helical" evidence="1">
    <location>
        <begin position="63"/>
        <end position="82"/>
    </location>
</feature>
<feature type="transmembrane region" description="Helical" evidence="1">
    <location>
        <begin position="20"/>
        <end position="43"/>
    </location>
</feature>
<keyword evidence="1" id="KW-0812">Transmembrane</keyword>
<dbReference type="Proteomes" id="UP000199527">
    <property type="component" value="Unassembled WGS sequence"/>
</dbReference>
<protein>
    <submittedName>
        <fullName evidence="2">Uncharacterized protein</fullName>
    </submittedName>
</protein>
<name>A0A1G8WFV6_9GAMM</name>
<feature type="transmembrane region" description="Helical" evidence="1">
    <location>
        <begin position="102"/>
        <end position="120"/>
    </location>
</feature>
<evidence type="ECO:0000313" key="3">
    <source>
        <dbReference type="Proteomes" id="UP000199527"/>
    </source>
</evidence>
<evidence type="ECO:0000256" key="1">
    <source>
        <dbReference type="SAM" id="Phobius"/>
    </source>
</evidence>
<gene>
    <name evidence="2" type="ORF">SAMN04488540_11350</name>
</gene>
<keyword evidence="1" id="KW-0472">Membrane</keyword>
<evidence type="ECO:0000313" key="2">
    <source>
        <dbReference type="EMBL" id="SDJ77056.1"/>
    </source>
</evidence>
<organism evidence="2 3">
    <name type="scientific">Ferrimonas sediminum</name>
    <dbReference type="NCBI Taxonomy" id="718193"/>
    <lineage>
        <taxon>Bacteria</taxon>
        <taxon>Pseudomonadati</taxon>
        <taxon>Pseudomonadota</taxon>
        <taxon>Gammaproteobacteria</taxon>
        <taxon>Alteromonadales</taxon>
        <taxon>Ferrimonadaceae</taxon>
        <taxon>Ferrimonas</taxon>
    </lineage>
</organism>
<dbReference type="SUPFAM" id="SSF63825">
    <property type="entry name" value="YWTD domain"/>
    <property type="match status" value="1"/>
</dbReference>
<dbReference type="EMBL" id="FNEM01000013">
    <property type="protein sequence ID" value="SDJ77056.1"/>
    <property type="molecule type" value="Genomic_DNA"/>
</dbReference>
<sequence length="441" mass="49097">MILIALTAMFIIRYGLRPKYIAALIWLGIYGAYMSTLHTSFYLGWDVGQGQSLKILGAHTYTWALFVFVVVLVVVALLLAAVGNSFPANQVRDENLFGVPKLAFIVFFVVIGGNIVQAFTQTGPLPFVGQDAPGRVSFFPSYMSWEMDHWPRQSPDARGGYAIKDVDLNEFSIQKPVFSDAPLAKVEALIDLPTEINSRVTAIDYQQETDRYAVTTEDSWVYVLSGDLRRVLTKAHVDGMYQIHVSKLVGISFISDTTLVAMGDNKAYVVLELDENHTWASNYRPFRDSDNGIGELYRGVFLTVRAKYAYALSLGFDQGSNRLITITVPNEKSAPIVSSQFDVSDMTLSAENNMKTDSKYNQGFLSEYPYITGIDIGDDKGYVINSRGGEIISVNLRSGEATGKLRFITIKNFQGLVRKEDSFQTVNFNKGVNSVFEIREG</sequence>
<keyword evidence="1" id="KW-1133">Transmembrane helix</keyword>
<accession>A0A1G8WFV6</accession>
<reference evidence="3" key="1">
    <citation type="submission" date="2016-10" db="EMBL/GenBank/DDBJ databases">
        <authorList>
            <person name="Varghese N."/>
            <person name="Submissions S."/>
        </authorList>
    </citation>
    <scope>NUCLEOTIDE SEQUENCE [LARGE SCALE GENOMIC DNA]</scope>
    <source>
        <strain evidence="3">DSM 23317</strain>
    </source>
</reference>
<proteinExistence type="predicted"/>